<feature type="domain" description="Cyclic nucleotide-binding" evidence="3">
    <location>
        <begin position="908"/>
        <end position="1024"/>
    </location>
</feature>
<dbReference type="Gene3D" id="1.10.287.70">
    <property type="match status" value="3"/>
</dbReference>
<sequence>MVCITSGVLEFLSDEDDESPIISFGRGTCFGEIALVYNVPARSTIKAATYVECQVLDKTEFIKLMITYPNIAKQIREEINERICRCVVRKSKQEAQETFTLNVYGSKSRKKASIKCLKEKLRYLQGQVDIDLVTKEDQLDENCIDLYVLSEHVKKKNEPFTCLNSDFPLILHYDCYVVKIWEATMLILTGFICIVAHRTSYPCLTAVYFASSILLSLGFGDLTPADQYDMALVAFLSVYGVLLLGYCVAEFSSVITHWSRTKTAFLEIIITIEKFMTENNMHRTIKRRILNFYDLQWQYNLGAELTGDNWLEQRVIPEELRKKVLFQARFKALTSIRFFQVKNKAYIHTLAEKARDIILPPGEIVFYGGTVSRDLYIIESGFCLITSKSLGHKNTERIVGPGNHLGLLVLLYGVPAVKTVITLTHCKLITIGYAAYTSTLSLYPEMREHDGLLSPAELQRIEALAKEEYVEKNTFYKHLEAKKVKITSLFQEFLDNSFINVKKDYQRSKESKESYSDSFKDFKFLKGIASHILVPVAIRPDGTFLKIWTFMRISAAYLICLLVPTIVAMDPVGNVLKGIILTLEIICYVDIFIRLHVAYYGPQNQLIYHPYKTAKHYLKGPFIVDLLTSFPWYMVHKHFLPSRNADYSIKEHLITVHMYQCIFRMFSVTQIYKLFQAFAADSIAALKRTYLMSVLQFFLLTLFFLNFYTSVLLTLTCRYVQATDKHDFVDKVSNLSLSGQYMFADYNPEGNMICKLGSWIDAAGLIKGTVISPGRVYLLATYWTASCLSGAGFGDITPQDTTHTILALCLMCHGVLFFGYVYARIASQKATADQVATRFQEKLKHFLIFMRREGVPVALKRNLIDYWRYQWKRTGGWSHQSILGKLHANLNEDAVLYMYERTLQEIPLFEGVETSFFRAFAKELKELYFQKGYVVMRSNEVIETMYIIYRGKVDITSEDNEVEACMGPGGIFGNIRGVNRYLTMSHVTASRNIDLLAIDGSKFYTLLKSYPSVLRKVKRSIENARKDYVIPTISEPSFSEPLPSVKEEAISDEEATIDDEQNATNTDRSNGEDSHGSKSITSHNIRYIPVQWLLFKPHRFFSKKYLRRRDFLSNLHVSYLAFALNLQPAMQLLLFSYLRGPQLFRITYLFTYQRSNSRSLDIGSTSLLFKLGKIGMWAAILSHVNACLFFKLSCLTPVQCTSSNWMTKTELNLQTDYAEQDYFALYMASLWYMVNLITITGTGDVTAQNDFEIIETIIIIIVIKFSTGLLISEMSAMITAHSSSRIEYDYGINELRDGLRDMNLSDHQMTKMWDYVRELWSRQLGKQIPDLVIELPFTYHWQLMQAAYGSHINSCVIFAGAAPQLRRTLASRLRHCVYFPDDCIAQCGRADRCLYFIHRGEVEVNTVGRS</sequence>
<dbReference type="Proteomes" id="UP000653454">
    <property type="component" value="Unassembled WGS sequence"/>
</dbReference>
<evidence type="ECO:0000256" key="1">
    <source>
        <dbReference type="SAM" id="MobiDB-lite"/>
    </source>
</evidence>
<feature type="region of interest" description="Disordered" evidence="1">
    <location>
        <begin position="1053"/>
        <end position="1078"/>
    </location>
</feature>
<feature type="transmembrane region" description="Helical" evidence="2">
    <location>
        <begin position="1253"/>
        <end position="1271"/>
    </location>
</feature>
<feature type="transmembrane region" description="Helical" evidence="2">
    <location>
        <begin position="549"/>
        <end position="569"/>
    </location>
</feature>
<feature type="transmembrane region" description="Helical" evidence="2">
    <location>
        <begin position="176"/>
        <end position="196"/>
    </location>
</feature>
<dbReference type="InterPro" id="IPR013099">
    <property type="entry name" value="K_chnl_dom"/>
</dbReference>
<keyword evidence="5" id="KW-1185">Reference proteome</keyword>
<organism evidence="4 5">
    <name type="scientific">Plutella xylostella</name>
    <name type="common">Diamondback moth</name>
    <name type="synonym">Plutella maculipennis</name>
    <dbReference type="NCBI Taxonomy" id="51655"/>
    <lineage>
        <taxon>Eukaryota</taxon>
        <taxon>Metazoa</taxon>
        <taxon>Ecdysozoa</taxon>
        <taxon>Arthropoda</taxon>
        <taxon>Hexapoda</taxon>
        <taxon>Insecta</taxon>
        <taxon>Pterygota</taxon>
        <taxon>Neoptera</taxon>
        <taxon>Endopterygota</taxon>
        <taxon>Lepidoptera</taxon>
        <taxon>Glossata</taxon>
        <taxon>Ditrysia</taxon>
        <taxon>Yponomeutoidea</taxon>
        <taxon>Plutellidae</taxon>
        <taxon>Plutella</taxon>
    </lineage>
</organism>
<dbReference type="PANTHER" id="PTHR10217">
    <property type="entry name" value="VOLTAGE AND LIGAND GATED POTASSIUM CHANNEL"/>
    <property type="match status" value="1"/>
</dbReference>
<dbReference type="EMBL" id="CAJHNJ030000027">
    <property type="protein sequence ID" value="CAG9122543.1"/>
    <property type="molecule type" value="Genomic_DNA"/>
</dbReference>
<feature type="transmembrane region" description="Helical" evidence="2">
    <location>
        <begin position="805"/>
        <end position="823"/>
    </location>
</feature>
<protein>
    <submittedName>
        <fullName evidence="4">(diamondback moth) hypothetical protein</fullName>
    </submittedName>
</protein>
<feature type="transmembrane region" description="Helical" evidence="2">
    <location>
        <begin position="1223"/>
        <end position="1241"/>
    </location>
</feature>
<dbReference type="Pfam" id="PF07885">
    <property type="entry name" value="Ion_trans_2"/>
    <property type="match status" value="2"/>
</dbReference>
<dbReference type="InterPro" id="IPR000595">
    <property type="entry name" value="cNMP-bd_dom"/>
</dbReference>
<feature type="transmembrane region" description="Helical" evidence="2">
    <location>
        <begin position="1117"/>
        <end position="1138"/>
    </location>
</feature>
<feature type="transmembrane region" description="Helical" evidence="2">
    <location>
        <begin position="203"/>
        <end position="220"/>
    </location>
</feature>
<reference evidence="4" key="1">
    <citation type="submission" date="2020-11" db="EMBL/GenBank/DDBJ databases">
        <authorList>
            <person name="Whiteford S."/>
        </authorList>
    </citation>
    <scope>NUCLEOTIDE SEQUENCE</scope>
</reference>
<feature type="transmembrane region" description="Helical" evidence="2">
    <location>
        <begin position="232"/>
        <end position="252"/>
    </location>
</feature>
<keyword evidence="2" id="KW-1133">Transmembrane helix</keyword>
<dbReference type="GO" id="GO:0042391">
    <property type="term" value="P:regulation of membrane potential"/>
    <property type="evidence" value="ECO:0007669"/>
    <property type="project" value="TreeGrafter"/>
</dbReference>
<dbReference type="CDD" id="cd00038">
    <property type="entry name" value="CAP_ED"/>
    <property type="match status" value="3"/>
</dbReference>
<name>A0A8S4F464_PLUXY</name>
<dbReference type="Gene3D" id="2.60.120.10">
    <property type="entry name" value="Jelly Rolls"/>
    <property type="match status" value="4"/>
</dbReference>
<dbReference type="InterPro" id="IPR014710">
    <property type="entry name" value="RmlC-like_jellyroll"/>
</dbReference>
<feature type="domain" description="Cyclic nucleotide-binding" evidence="3">
    <location>
        <begin position="1357"/>
        <end position="1410"/>
    </location>
</feature>
<evidence type="ECO:0000259" key="3">
    <source>
        <dbReference type="PROSITE" id="PS50042"/>
    </source>
</evidence>
<accession>A0A8S4F464</accession>
<dbReference type="PANTHER" id="PTHR10217:SF548">
    <property type="entry name" value="GH12235P"/>
    <property type="match status" value="1"/>
</dbReference>
<feature type="transmembrane region" description="Helical" evidence="2">
    <location>
        <begin position="1174"/>
        <end position="1198"/>
    </location>
</feature>
<keyword evidence="2" id="KW-0472">Membrane</keyword>
<feature type="transmembrane region" description="Helical" evidence="2">
    <location>
        <begin position="694"/>
        <end position="715"/>
    </location>
</feature>
<dbReference type="PROSITE" id="PS50042">
    <property type="entry name" value="CNMP_BINDING_3"/>
    <property type="match status" value="4"/>
</dbReference>
<dbReference type="InterPro" id="IPR050818">
    <property type="entry name" value="KCNH_animal-type"/>
</dbReference>
<dbReference type="SUPFAM" id="SSF51206">
    <property type="entry name" value="cAMP-binding domain-like"/>
    <property type="match status" value="4"/>
</dbReference>
<feature type="domain" description="Cyclic nucleotide-binding" evidence="3">
    <location>
        <begin position="338"/>
        <end position="440"/>
    </location>
</feature>
<dbReference type="SMART" id="SM00100">
    <property type="entry name" value="cNMP"/>
    <property type="match status" value="2"/>
</dbReference>
<dbReference type="GO" id="GO:0005886">
    <property type="term" value="C:plasma membrane"/>
    <property type="evidence" value="ECO:0007669"/>
    <property type="project" value="TreeGrafter"/>
</dbReference>
<evidence type="ECO:0000313" key="5">
    <source>
        <dbReference type="Proteomes" id="UP000653454"/>
    </source>
</evidence>
<keyword evidence="2" id="KW-0812">Transmembrane</keyword>
<dbReference type="SUPFAM" id="SSF81324">
    <property type="entry name" value="Voltage-gated potassium channels"/>
    <property type="match status" value="3"/>
</dbReference>
<feature type="transmembrane region" description="Helical" evidence="2">
    <location>
        <begin position="575"/>
        <end position="595"/>
    </location>
</feature>
<dbReference type="Gene3D" id="1.10.287.630">
    <property type="entry name" value="Helix hairpin bin"/>
    <property type="match status" value="1"/>
</dbReference>
<dbReference type="GO" id="GO:0005249">
    <property type="term" value="F:voltage-gated potassium channel activity"/>
    <property type="evidence" value="ECO:0007669"/>
    <property type="project" value="TreeGrafter"/>
</dbReference>
<evidence type="ECO:0000313" key="4">
    <source>
        <dbReference type="EMBL" id="CAG9122543.1"/>
    </source>
</evidence>
<feature type="domain" description="Cyclic nucleotide-binding" evidence="3">
    <location>
        <begin position="1"/>
        <end position="82"/>
    </location>
</feature>
<dbReference type="InterPro" id="IPR018490">
    <property type="entry name" value="cNMP-bd_dom_sf"/>
</dbReference>
<gene>
    <name evidence="4" type="ORF">PLXY2_LOCUS7644</name>
</gene>
<evidence type="ECO:0000256" key="2">
    <source>
        <dbReference type="SAM" id="Phobius"/>
    </source>
</evidence>
<comment type="caution">
    <text evidence="4">The sequence shown here is derived from an EMBL/GenBank/DDBJ whole genome shotgun (WGS) entry which is preliminary data.</text>
</comment>
<dbReference type="Pfam" id="PF00027">
    <property type="entry name" value="cNMP_binding"/>
    <property type="match status" value="3"/>
</dbReference>
<proteinExistence type="predicted"/>